<protein>
    <submittedName>
        <fullName evidence="1">Uncharacterized protein</fullName>
    </submittedName>
</protein>
<comment type="caution">
    <text evidence="1">The sequence shown here is derived from an EMBL/GenBank/DDBJ whole genome shotgun (WGS) entry which is preliminary data.</text>
</comment>
<dbReference type="AlphaFoldDB" id="A0A0F9QIQ0"/>
<proteinExistence type="predicted"/>
<organism evidence="1">
    <name type="scientific">marine sediment metagenome</name>
    <dbReference type="NCBI Taxonomy" id="412755"/>
    <lineage>
        <taxon>unclassified sequences</taxon>
        <taxon>metagenomes</taxon>
        <taxon>ecological metagenomes</taxon>
    </lineage>
</organism>
<accession>A0A0F9QIQ0</accession>
<dbReference type="EMBL" id="LAZR01001587">
    <property type="protein sequence ID" value="KKN42354.1"/>
    <property type="molecule type" value="Genomic_DNA"/>
</dbReference>
<gene>
    <name evidence="1" type="ORF">LCGC14_0714120</name>
</gene>
<name>A0A0F9QIQ0_9ZZZZ</name>
<sequence length="56" mass="6591">MRALHDSPGLRSIKSLPLYMMVYGWCLKTDWGIIQWYKLGEDYFTTFNYLSHGNGD</sequence>
<evidence type="ECO:0000313" key="1">
    <source>
        <dbReference type="EMBL" id="KKN42354.1"/>
    </source>
</evidence>
<reference evidence="1" key="1">
    <citation type="journal article" date="2015" name="Nature">
        <title>Complex archaea that bridge the gap between prokaryotes and eukaryotes.</title>
        <authorList>
            <person name="Spang A."/>
            <person name="Saw J.H."/>
            <person name="Jorgensen S.L."/>
            <person name="Zaremba-Niedzwiedzka K."/>
            <person name="Martijn J."/>
            <person name="Lind A.E."/>
            <person name="van Eijk R."/>
            <person name="Schleper C."/>
            <person name="Guy L."/>
            <person name="Ettema T.J."/>
        </authorList>
    </citation>
    <scope>NUCLEOTIDE SEQUENCE</scope>
</reference>